<dbReference type="GO" id="GO:0008284">
    <property type="term" value="P:positive regulation of cell population proliferation"/>
    <property type="evidence" value="ECO:0007669"/>
    <property type="project" value="Ensembl"/>
</dbReference>
<feature type="coiled-coil region" evidence="10">
    <location>
        <begin position="571"/>
        <end position="598"/>
    </location>
</feature>
<evidence type="ECO:0000256" key="11">
    <source>
        <dbReference type="SAM" id="MobiDB-lite"/>
    </source>
</evidence>
<dbReference type="GO" id="GO:0030496">
    <property type="term" value="C:midbody"/>
    <property type="evidence" value="ECO:0007669"/>
    <property type="project" value="Ensembl"/>
</dbReference>
<name>H9GDE4_ANOCA</name>
<evidence type="ECO:0000256" key="3">
    <source>
        <dbReference type="ARBA" id="ARBA00022553"/>
    </source>
</evidence>
<evidence type="ECO:0000256" key="1">
    <source>
        <dbReference type="ARBA" id="ARBA00004186"/>
    </source>
</evidence>
<evidence type="ECO:0000256" key="9">
    <source>
        <dbReference type="PROSITE-ProRule" id="PRU00283"/>
    </source>
</evidence>
<dbReference type="GO" id="GO:0005634">
    <property type="term" value="C:nucleus"/>
    <property type="evidence" value="ECO:0000318"/>
    <property type="project" value="GO_Central"/>
</dbReference>
<evidence type="ECO:0000256" key="8">
    <source>
        <dbReference type="ARBA" id="ARBA00023212"/>
    </source>
</evidence>
<feature type="binding site" evidence="9">
    <location>
        <begin position="153"/>
        <end position="160"/>
    </location>
    <ligand>
        <name>ATP</name>
        <dbReference type="ChEBI" id="CHEBI:30616"/>
    </ligand>
</feature>
<dbReference type="GO" id="GO:0005813">
    <property type="term" value="C:centrosome"/>
    <property type="evidence" value="ECO:0007669"/>
    <property type="project" value="Ensembl"/>
</dbReference>
<reference evidence="13" key="2">
    <citation type="submission" date="2025-08" db="UniProtKB">
        <authorList>
            <consortium name="Ensembl"/>
        </authorList>
    </citation>
    <scope>IDENTIFICATION</scope>
</reference>
<dbReference type="GO" id="GO:0042803">
    <property type="term" value="F:protein homodimerization activity"/>
    <property type="evidence" value="ECO:0007669"/>
    <property type="project" value="Ensembl"/>
</dbReference>
<feature type="region of interest" description="Disordered" evidence="11">
    <location>
        <begin position="526"/>
        <end position="560"/>
    </location>
</feature>
<dbReference type="GO" id="GO:2000114">
    <property type="term" value="P:regulation of establishment of cell polarity"/>
    <property type="evidence" value="ECO:0007669"/>
    <property type="project" value="Ensembl"/>
</dbReference>
<dbReference type="Pfam" id="PF00225">
    <property type="entry name" value="Kinesin"/>
    <property type="match status" value="1"/>
</dbReference>
<dbReference type="GO" id="GO:0045171">
    <property type="term" value="C:intercellular bridge"/>
    <property type="evidence" value="ECO:0007669"/>
    <property type="project" value="Ensembl"/>
</dbReference>
<evidence type="ECO:0000256" key="7">
    <source>
        <dbReference type="ARBA" id="ARBA00023175"/>
    </source>
</evidence>
<dbReference type="Gene3D" id="3.40.850.10">
    <property type="entry name" value="Kinesin motor domain"/>
    <property type="match status" value="1"/>
</dbReference>
<reference evidence="13" key="1">
    <citation type="submission" date="2009-12" db="EMBL/GenBank/DDBJ databases">
        <title>The Genome Sequence of Anolis carolinensis (Green Anole Lizard).</title>
        <authorList>
            <consortium name="The Genome Sequencing Platform"/>
            <person name="Di Palma F."/>
            <person name="Alfoldi J."/>
            <person name="Heiman D."/>
            <person name="Young S."/>
            <person name="Grabherr M."/>
            <person name="Johnson J."/>
            <person name="Lander E.S."/>
            <person name="Lindblad-Toh K."/>
        </authorList>
    </citation>
    <scope>NUCLEOTIDE SEQUENCE [LARGE SCALE GENOMIC DNA]</scope>
    <source>
        <strain evidence="13">JBL SC #1</strain>
    </source>
</reference>
<evidence type="ECO:0000256" key="5">
    <source>
        <dbReference type="ARBA" id="ARBA00022840"/>
    </source>
</evidence>
<dbReference type="GeneID" id="100567147"/>
<evidence type="ECO:0000259" key="12">
    <source>
        <dbReference type="PROSITE" id="PS50067"/>
    </source>
</evidence>
<feature type="coiled-coil region" evidence="10">
    <location>
        <begin position="877"/>
        <end position="932"/>
    </location>
</feature>
<dbReference type="InterPro" id="IPR001752">
    <property type="entry name" value="Kinesin_motor_dom"/>
</dbReference>
<evidence type="ECO:0000313" key="13">
    <source>
        <dbReference type="Ensembl" id="ENSACAP00000007894.4"/>
    </source>
</evidence>
<proteinExistence type="inferred from homology"/>
<dbReference type="GO" id="GO:0005829">
    <property type="term" value="C:cytosol"/>
    <property type="evidence" value="ECO:0007669"/>
    <property type="project" value="Ensembl"/>
</dbReference>
<dbReference type="GO" id="GO:0036064">
    <property type="term" value="C:ciliary basal body"/>
    <property type="evidence" value="ECO:0007669"/>
    <property type="project" value="Ensembl"/>
</dbReference>
<evidence type="ECO:0000256" key="2">
    <source>
        <dbReference type="ARBA" id="ARBA00022490"/>
    </source>
</evidence>
<dbReference type="InterPro" id="IPR047149">
    <property type="entry name" value="KIF11-like"/>
</dbReference>
<dbReference type="GO" id="GO:0008574">
    <property type="term" value="F:plus-end-directed microtubule motor activity"/>
    <property type="evidence" value="ECO:0007669"/>
    <property type="project" value="Ensembl"/>
</dbReference>
<dbReference type="PRINTS" id="PR00380">
    <property type="entry name" value="KINESINHEAVY"/>
</dbReference>
<dbReference type="GO" id="GO:0005737">
    <property type="term" value="C:cytoplasm"/>
    <property type="evidence" value="ECO:0000318"/>
    <property type="project" value="GO_Central"/>
</dbReference>
<dbReference type="OrthoDB" id="123929at2759"/>
<feature type="compositionally biased region" description="Basic and acidic residues" evidence="11">
    <location>
        <begin position="856"/>
        <end position="871"/>
    </location>
</feature>
<feature type="domain" description="Kinesin motor" evidence="12">
    <location>
        <begin position="58"/>
        <end position="474"/>
    </location>
</feature>
<accession>H9GDE4</accession>
<dbReference type="PANTHER" id="PTHR47970:SF29">
    <property type="entry name" value="KINESIN FAMILY MEMBER 20B"/>
    <property type="match status" value="1"/>
</dbReference>
<dbReference type="Bgee" id="ENSACAG00000008048">
    <property type="expression patterns" value="Expressed in forelimb bud and 8 other cell types or tissues"/>
</dbReference>
<dbReference type="GO" id="GO:0016887">
    <property type="term" value="F:ATP hydrolysis activity"/>
    <property type="evidence" value="ECO:0000318"/>
    <property type="project" value="GO_Central"/>
</dbReference>
<keyword evidence="14" id="KW-1185">Reference proteome</keyword>
<dbReference type="GeneTree" id="ENSGT00940000155989"/>
<dbReference type="GO" id="GO:0005874">
    <property type="term" value="C:microtubule"/>
    <property type="evidence" value="ECO:0000318"/>
    <property type="project" value="GO_Central"/>
</dbReference>
<feature type="coiled-coil region" evidence="10">
    <location>
        <begin position="1050"/>
        <end position="1486"/>
    </location>
</feature>
<comment type="similarity">
    <text evidence="9">Belongs to the TRAFAC class myosin-kinesin ATPase superfamily. Kinesin family.</text>
</comment>
<dbReference type="GO" id="GO:0070938">
    <property type="term" value="C:contractile ring"/>
    <property type="evidence" value="ECO:0007669"/>
    <property type="project" value="Ensembl"/>
</dbReference>
<evidence type="ECO:0000256" key="4">
    <source>
        <dbReference type="ARBA" id="ARBA00022741"/>
    </source>
</evidence>
<feature type="coiled-coil region" evidence="10">
    <location>
        <begin position="753"/>
        <end position="790"/>
    </location>
</feature>
<dbReference type="GO" id="GO:0048471">
    <property type="term" value="C:perinuclear region of cytoplasm"/>
    <property type="evidence" value="ECO:0007669"/>
    <property type="project" value="Ensembl"/>
</dbReference>
<gene>
    <name evidence="13" type="primary">KIF20B</name>
</gene>
<dbReference type="GO" id="GO:1903438">
    <property type="term" value="P:positive regulation of mitotic cytokinetic process"/>
    <property type="evidence" value="ECO:0007669"/>
    <property type="project" value="Ensembl"/>
</dbReference>
<dbReference type="HOGENOM" id="CLU_002380_0_0_1"/>
<protein>
    <submittedName>
        <fullName evidence="13">Kinesin family member 20B</fullName>
    </submittedName>
</protein>
<dbReference type="GO" id="GO:0007018">
    <property type="term" value="P:microtubule-based movement"/>
    <property type="evidence" value="ECO:0000318"/>
    <property type="project" value="GO_Central"/>
</dbReference>
<dbReference type="GO" id="GO:0001843">
    <property type="term" value="P:neural tube closure"/>
    <property type="evidence" value="ECO:0007669"/>
    <property type="project" value="Ensembl"/>
</dbReference>
<dbReference type="PANTHER" id="PTHR47970">
    <property type="entry name" value="KINESIN-LIKE PROTEIN KIF11"/>
    <property type="match status" value="1"/>
</dbReference>
<keyword evidence="3" id="KW-0597">Phosphoprotein</keyword>
<organism evidence="13 14">
    <name type="scientific">Anolis carolinensis</name>
    <name type="common">Green anole</name>
    <name type="synonym">American chameleon</name>
    <dbReference type="NCBI Taxonomy" id="28377"/>
    <lineage>
        <taxon>Eukaryota</taxon>
        <taxon>Metazoa</taxon>
        <taxon>Chordata</taxon>
        <taxon>Craniata</taxon>
        <taxon>Vertebrata</taxon>
        <taxon>Euteleostomi</taxon>
        <taxon>Lepidosauria</taxon>
        <taxon>Squamata</taxon>
        <taxon>Bifurcata</taxon>
        <taxon>Unidentata</taxon>
        <taxon>Episquamata</taxon>
        <taxon>Toxicofera</taxon>
        <taxon>Iguania</taxon>
        <taxon>Dactyloidae</taxon>
        <taxon>Anolis</taxon>
    </lineage>
</organism>
<evidence type="ECO:0000256" key="6">
    <source>
        <dbReference type="ARBA" id="ARBA00023054"/>
    </source>
</evidence>
<dbReference type="Proteomes" id="UP000001646">
    <property type="component" value="Unplaced"/>
</dbReference>
<feature type="compositionally biased region" description="Basic and acidic residues" evidence="11">
    <location>
        <begin position="804"/>
        <end position="835"/>
    </location>
</feature>
<dbReference type="SMART" id="SM00129">
    <property type="entry name" value="KISc"/>
    <property type="match status" value="1"/>
</dbReference>
<dbReference type="GO" id="GO:0005524">
    <property type="term" value="F:ATP binding"/>
    <property type="evidence" value="ECO:0007669"/>
    <property type="project" value="UniProtKB-UniRule"/>
</dbReference>
<feature type="compositionally biased region" description="Acidic residues" evidence="11">
    <location>
        <begin position="543"/>
        <end position="560"/>
    </location>
</feature>
<dbReference type="GO" id="GO:0008017">
    <property type="term" value="F:microtubule binding"/>
    <property type="evidence" value="ECO:0000318"/>
    <property type="project" value="GO_Central"/>
</dbReference>
<keyword evidence="5 9" id="KW-0067">ATP-binding</keyword>
<dbReference type="eggNOG" id="KOG0247">
    <property type="taxonomic scope" value="Eukaryota"/>
</dbReference>
<feature type="region of interest" description="Disordered" evidence="11">
    <location>
        <begin position="804"/>
        <end position="871"/>
    </location>
</feature>
<dbReference type="GO" id="GO:0005654">
    <property type="term" value="C:nucleoplasm"/>
    <property type="evidence" value="ECO:0007669"/>
    <property type="project" value="Ensembl"/>
</dbReference>
<dbReference type="GO" id="GO:0005871">
    <property type="term" value="C:kinesin complex"/>
    <property type="evidence" value="ECO:0000318"/>
    <property type="project" value="GO_Central"/>
</dbReference>
<comment type="subcellular location">
    <subcellularLocation>
        <location evidence="1">Cytoplasm</location>
        <location evidence="1">Cytoskeleton</location>
        <location evidence="1">Spindle</location>
    </subcellularLocation>
</comment>
<dbReference type="InterPro" id="IPR036961">
    <property type="entry name" value="Kinesin_motor_dom_sf"/>
</dbReference>
<dbReference type="GO" id="GO:0035372">
    <property type="term" value="P:protein localization to microtubule"/>
    <property type="evidence" value="ECO:0007669"/>
    <property type="project" value="Ensembl"/>
</dbReference>
<dbReference type="GO" id="GO:0097431">
    <property type="term" value="C:mitotic spindle pole"/>
    <property type="evidence" value="ECO:0007669"/>
    <property type="project" value="Ensembl"/>
</dbReference>
<dbReference type="InParanoid" id="H9GDE4"/>
<dbReference type="GO" id="GO:0003777">
    <property type="term" value="F:microtubule motor activity"/>
    <property type="evidence" value="ECO:0000318"/>
    <property type="project" value="GO_Central"/>
</dbReference>
<dbReference type="Ensembl" id="ENSACAT00000008060.4">
    <property type="protein sequence ID" value="ENSACAP00000007894.4"/>
    <property type="gene ID" value="ENSACAG00000008048.4"/>
</dbReference>
<dbReference type="PROSITE" id="PS50067">
    <property type="entry name" value="KINESIN_MOTOR_2"/>
    <property type="match status" value="1"/>
</dbReference>
<keyword evidence="4 9" id="KW-0547">Nucleotide-binding</keyword>
<dbReference type="GO" id="GO:1990023">
    <property type="term" value="C:mitotic spindle midzone"/>
    <property type="evidence" value="ECO:0007669"/>
    <property type="project" value="Ensembl"/>
</dbReference>
<dbReference type="GO" id="GO:0048812">
    <property type="term" value="P:neuron projection morphogenesis"/>
    <property type="evidence" value="ECO:0007669"/>
    <property type="project" value="Ensembl"/>
</dbReference>
<dbReference type="GO" id="GO:0090316">
    <property type="term" value="P:positive regulation of intracellular protein transport"/>
    <property type="evidence" value="ECO:0007669"/>
    <property type="project" value="Ensembl"/>
</dbReference>
<keyword evidence="2" id="KW-0963">Cytoplasm</keyword>
<dbReference type="CTD" id="9585"/>
<dbReference type="GO" id="GO:2001224">
    <property type="term" value="P:positive regulation of neuron migration"/>
    <property type="evidence" value="ECO:0007669"/>
    <property type="project" value="Ensembl"/>
</dbReference>
<feature type="coiled-coil region" evidence="10">
    <location>
        <begin position="669"/>
        <end position="727"/>
    </location>
</feature>
<reference evidence="13" key="3">
    <citation type="submission" date="2025-09" db="UniProtKB">
        <authorList>
            <consortium name="Ensembl"/>
        </authorList>
    </citation>
    <scope>IDENTIFICATION</scope>
</reference>
<evidence type="ECO:0000313" key="14">
    <source>
        <dbReference type="Proteomes" id="UP000001646"/>
    </source>
</evidence>
<dbReference type="SUPFAM" id="SSF52540">
    <property type="entry name" value="P-loop containing nucleoside triphosphate hydrolases"/>
    <property type="match status" value="1"/>
</dbReference>
<dbReference type="InterPro" id="IPR027417">
    <property type="entry name" value="P-loop_NTPase"/>
</dbReference>
<dbReference type="GO" id="GO:0005730">
    <property type="term" value="C:nucleolus"/>
    <property type="evidence" value="ECO:0007669"/>
    <property type="project" value="Ensembl"/>
</dbReference>
<keyword evidence="8" id="KW-0206">Cytoskeleton</keyword>
<dbReference type="STRING" id="28377.ENSACAP00000007894"/>
<dbReference type="GO" id="GO:0050699">
    <property type="term" value="F:WW domain binding"/>
    <property type="evidence" value="ECO:0007669"/>
    <property type="project" value="Ensembl"/>
</dbReference>
<keyword evidence="6 10" id="KW-0175">Coiled coil</keyword>
<sequence length="1806" mass="207085">MEENLTEPGFSRLSFISSVELTPQIGPKDLNDIKKNLYGDFSAISDISQRESLESKEGIHVCLRIRPLIQAEKGSDSQDCISVVDPTSVILKAPKSSKVFRLSEKNIGQLVQKFTFSQVFGPETTQEELFEETVKQTVLDFIKGHSRLVFTYGVTNAGKTYTYQGTEEASGILPRALDLLFKRIQSRLYPEMNLKPHRCREHRRLTKEEIKEEVSLKGLLLRLMKEVDYPSDMNENHSRTADISKDFQEPQIEALQSNVENQRSQFSVWVSFCEIYNECIYDLLVPLSSDKKRKGLRLAQDIKGCSYVKDLQWIQVSKFKEAFKLMKLGLKHQSFASTKLNANSSRSHSIFTVKMLRIDSESTRVMQVNELFLCDLAGSERCARTHNEGNRLKESGNINNSLLILGKCINALKTTQQSKLQQHIPFRESKLTHFFQGFFSGKGKVCMLVNVSQSAAAYDETLNVLKFSSIAQKVMVLDSPNSPQVEELNQTSEVVTEVDGCLAVKRATIQWERTLEDVMEDEEELVEENSGEHEVNCTAENTQENEYEDEEEMPSQMEDEDSDVIIRKAEYQRLLSIIETLRNKLTDEKKDKLLLELKIRQEVMEEFTQYYAAKEKSCNKEIVENSEEHMQIHKNPVNNEGEEAESVLETQTTVLDTTQGDEAAELLGASDLSCMVESLQENVSDIKNQAAIAYRAIQDLEEPQITIERLEKQLAEVTAELSHTQEELLRRNQAEKMKDDKLSESTKILHDAVEKMAQQNKGIQELNQIVEQKDDEIKRLKVLVNEFEAVIEVSENTVAAMKHEIGHKNPDKRSRTHSAESLKKYVDTGRKRCIESDDEEDSPPAKQGFTNNNAKDTIETTKPEQMHLNSPKERGEIIALEEKNKLLENKLVTLREELEKEKNGNEGFSRKIASLYQELSASEGKASNLSREFQQQQVNCEKIMSELVALKDANKTQGEKIQKLLGEIEVANQTIAEQKSKTKAVEVNIGELSKVGSHHLATSTDLASSKSIVGLPKEEGETHVSCSQRNSFHCSIESIWEVSKQIIHSSSQKSRQIEDLLQQVEQLQRRALDAEDEKRELKVELTEKTNQLHTSLQEKEHLLKKLRDMEKEKGHHTEKFREEEKKALGYFEQLKDKDGLMEENKAKEARITCLEQTLKDKESVILAMEKEAKDLQEKVNISEFKIRKLDEQESQLKADLRELRKELSTNEVQLKNKEEAKQMIEQLNNKLSESIAVSSHLRMEIQRKDEEYADLKEKLADAKKQIDQVCSTRAEEKLLRNKISELEKAKNQLTEELALKQRTIQQFQKEDLTKKLEDVQHQYQKTCEALCQKDKIIEDMKLTLEEQEQTQAEQDRELEAQLEENERYVAELEDWKKRYYEIEKQGSSLRQQNGKAECETSTALLHEEVARLQEKLKECEEQHKMNRQKWLTEKTLLISQAKEAETYRNREMKRFAENRENHTKQLVEAERLVTEKDNDLQKWRTERDQLVAALEVQLSTLVSSNAQKDKEIEELKKALLKAPGKNLQTTTEEPCNEVTKELPIQKEAETKKVEDLSGCKQLEVNQSDLPNLNSGGQIDQLIQNSSMVSSLENIQEQSDSILDSYEVSSENDQISRFPKPEMEIQFTPLQPNKMEVKHQGSPSAVTIKVPKAKKRKSSTLDEDLLKNENKKNAASPAGLVITAGKKNKSTTDHYVKKDYSLRSKYFPSKIKTPVDTSGTLQKFGSFLQSSPTIIQSKAKKFMATIKSPKSTEEESIKEVKPKRAKRRLYSTDVSSPMDFSGHVIVMDQKESDHEIIKRRLRTKKTH</sequence>
<keyword evidence="7 9" id="KW-0505">Motor protein</keyword>
<evidence type="ECO:0000256" key="10">
    <source>
        <dbReference type="SAM" id="Coils"/>
    </source>
</evidence>